<comment type="caution">
    <text evidence="4">The sequence shown here is derived from an EMBL/GenBank/DDBJ whole genome shotgun (WGS) entry which is preliminary data.</text>
</comment>
<name>A0A176WPM7_MARPO</name>
<feature type="compositionally biased region" description="Basic and acidic residues" evidence="2">
    <location>
        <begin position="84"/>
        <end position="97"/>
    </location>
</feature>
<proteinExistence type="inferred from homology"/>
<dbReference type="InterPro" id="IPR019371">
    <property type="entry name" value="KxDL_dom"/>
</dbReference>
<dbReference type="GO" id="GO:0099078">
    <property type="term" value="C:BORC complex"/>
    <property type="evidence" value="ECO:0007669"/>
    <property type="project" value="TreeGrafter"/>
</dbReference>
<evidence type="ECO:0000256" key="2">
    <source>
        <dbReference type="SAM" id="MobiDB-lite"/>
    </source>
</evidence>
<organism evidence="4 5">
    <name type="scientific">Marchantia polymorpha subsp. ruderalis</name>
    <dbReference type="NCBI Taxonomy" id="1480154"/>
    <lineage>
        <taxon>Eukaryota</taxon>
        <taxon>Viridiplantae</taxon>
        <taxon>Streptophyta</taxon>
        <taxon>Embryophyta</taxon>
        <taxon>Marchantiophyta</taxon>
        <taxon>Marchantiopsida</taxon>
        <taxon>Marchantiidae</taxon>
        <taxon>Marchantiales</taxon>
        <taxon>Marchantiaceae</taxon>
        <taxon>Marchantia</taxon>
    </lineage>
</organism>
<sequence length="252" mass="28562">MSCSSVLAVSSDGREEEHSVVTVVVTQTDWERTWQVYVVPWHAVRVKKVDAVDSSATTSSWRGKKEGMKEQANGLEEEAEEEAREEKEEEKGRAGKGLEEIERPAKIKMRLKKDLKRMEAASKCAAQQIRDMLSSEDVATLTHLQLLMYVCEVIVDLIGQRSVSLGRLQDSNAVLSHFNDFSDRSFAAVANDFSKNTRLFKAMKVDLDHIFRRIRGLKNRLAAQYPEAFKESVVGQIADTRPDLENEMGWKK</sequence>
<gene>
    <name evidence="4" type="ORF">AXG93_3253s1150</name>
</gene>
<evidence type="ECO:0000313" key="5">
    <source>
        <dbReference type="Proteomes" id="UP000077202"/>
    </source>
</evidence>
<evidence type="ECO:0000313" key="4">
    <source>
        <dbReference type="EMBL" id="OAE35049.1"/>
    </source>
</evidence>
<protein>
    <recommendedName>
        <fullName evidence="3">KxDL domain-containing protein</fullName>
    </recommendedName>
</protein>
<dbReference type="AlphaFoldDB" id="A0A176WPM7"/>
<evidence type="ECO:0000256" key="1">
    <source>
        <dbReference type="ARBA" id="ARBA00005913"/>
    </source>
</evidence>
<keyword evidence="5" id="KW-1185">Reference proteome</keyword>
<dbReference type="PANTHER" id="PTHR13511">
    <property type="entry name" value="KXDL MOTIF-CONTAINING PROTEIN 1"/>
    <property type="match status" value="1"/>
</dbReference>
<dbReference type="PANTHER" id="PTHR13511:SF0">
    <property type="entry name" value="KXDL MOTIF-CONTAINING PROTEIN 1"/>
    <property type="match status" value="1"/>
</dbReference>
<feature type="region of interest" description="Disordered" evidence="2">
    <location>
        <begin position="55"/>
        <end position="97"/>
    </location>
</feature>
<comment type="similarity">
    <text evidence="1">Belongs to the KXD1 family.</text>
</comment>
<reference evidence="4" key="1">
    <citation type="submission" date="2016-03" db="EMBL/GenBank/DDBJ databases">
        <title>Mechanisms controlling the formation of the plant cell surface in tip-growing cells are functionally conserved among land plants.</title>
        <authorList>
            <person name="Honkanen S."/>
            <person name="Jones V.A."/>
            <person name="Morieri G."/>
            <person name="Champion C."/>
            <person name="Hetherington A.J."/>
            <person name="Kelly S."/>
            <person name="Saint-Marcoux D."/>
            <person name="Proust H."/>
            <person name="Prescott H."/>
            <person name="Dolan L."/>
        </authorList>
    </citation>
    <scope>NUCLEOTIDE SEQUENCE [LARGE SCALE GENOMIC DNA]</scope>
    <source>
        <tissue evidence="4">Whole gametophyte</tissue>
    </source>
</reference>
<accession>A0A176WPM7</accession>
<dbReference type="InterPro" id="IPR039843">
    <property type="entry name" value="KXD1-like"/>
</dbReference>
<dbReference type="Pfam" id="PF10241">
    <property type="entry name" value="KxDL"/>
    <property type="match status" value="1"/>
</dbReference>
<evidence type="ECO:0000259" key="3">
    <source>
        <dbReference type="Pfam" id="PF10241"/>
    </source>
</evidence>
<dbReference type="Proteomes" id="UP000077202">
    <property type="component" value="Unassembled WGS sequence"/>
</dbReference>
<feature type="domain" description="KxDL" evidence="3">
    <location>
        <begin position="164"/>
        <end position="229"/>
    </location>
</feature>
<dbReference type="EMBL" id="LVLJ01000283">
    <property type="protein sequence ID" value="OAE35049.1"/>
    <property type="molecule type" value="Genomic_DNA"/>
</dbReference>
<dbReference type="GO" id="GO:0032418">
    <property type="term" value="P:lysosome localization"/>
    <property type="evidence" value="ECO:0007669"/>
    <property type="project" value="TreeGrafter"/>
</dbReference>